<dbReference type="Proteomes" id="UP001305746">
    <property type="component" value="Unassembled WGS sequence"/>
</dbReference>
<dbReference type="InterPro" id="IPR021529">
    <property type="entry name" value="DUF2798"/>
</dbReference>
<feature type="transmembrane region" description="Helical" evidence="1">
    <location>
        <begin position="12"/>
        <end position="33"/>
    </location>
</feature>
<sequence>MSKLKPARVRQLVFGFFMSGIMSFLMSGVITLINTGVDAGYPARWAAAFLVAWVVAFPLVTFIAPVAGKLTDLALRRFES</sequence>
<dbReference type="Pfam" id="PF11391">
    <property type="entry name" value="DUF2798"/>
    <property type="match status" value="1"/>
</dbReference>
<comment type="caution">
    <text evidence="2">The sequence shown here is derived from an EMBL/GenBank/DDBJ whole genome shotgun (WGS) entry which is preliminary data.</text>
</comment>
<evidence type="ECO:0000256" key="1">
    <source>
        <dbReference type="SAM" id="Phobius"/>
    </source>
</evidence>
<feature type="transmembrane region" description="Helical" evidence="1">
    <location>
        <begin position="45"/>
        <end position="67"/>
    </location>
</feature>
<keyword evidence="3" id="KW-1185">Reference proteome</keyword>
<keyword evidence="1" id="KW-0812">Transmembrane</keyword>
<organism evidence="2 3">
    <name type="scientific">Marinobacter qingdaonensis</name>
    <dbReference type="NCBI Taxonomy" id="3108486"/>
    <lineage>
        <taxon>Bacteria</taxon>
        <taxon>Pseudomonadati</taxon>
        <taxon>Pseudomonadota</taxon>
        <taxon>Gammaproteobacteria</taxon>
        <taxon>Pseudomonadales</taxon>
        <taxon>Marinobacteraceae</taxon>
        <taxon>Marinobacter</taxon>
    </lineage>
</organism>
<keyword evidence="1" id="KW-0472">Membrane</keyword>
<protein>
    <submittedName>
        <fullName evidence="2">DUF2798 domain-containing protein</fullName>
    </submittedName>
</protein>
<accession>A0ABU5NU85</accession>
<reference evidence="2 3" key="1">
    <citation type="submission" date="2023-12" db="EMBL/GenBank/DDBJ databases">
        <title>Marinobacter qingdaonensis sp. nov., isolated from the intertidal sediment of Qingdao, PR China.</title>
        <authorList>
            <person name="Li Y."/>
        </authorList>
    </citation>
    <scope>NUCLEOTIDE SEQUENCE [LARGE SCALE GENOMIC DNA]</scope>
    <source>
        <strain evidence="2 3">ASW11-75</strain>
    </source>
</reference>
<gene>
    <name evidence="2" type="ORF">U5822_01780</name>
</gene>
<dbReference type="RefSeq" id="WP_322853906.1">
    <property type="nucleotide sequence ID" value="NZ_JAYDCJ010000001.1"/>
</dbReference>
<keyword evidence="1" id="KW-1133">Transmembrane helix</keyword>
<evidence type="ECO:0000313" key="2">
    <source>
        <dbReference type="EMBL" id="MEA1079380.1"/>
    </source>
</evidence>
<name>A0ABU5NU85_9GAMM</name>
<proteinExistence type="predicted"/>
<evidence type="ECO:0000313" key="3">
    <source>
        <dbReference type="Proteomes" id="UP001305746"/>
    </source>
</evidence>
<dbReference type="EMBL" id="JAYDCJ010000001">
    <property type="protein sequence ID" value="MEA1079380.1"/>
    <property type="molecule type" value="Genomic_DNA"/>
</dbReference>